<comment type="caution">
    <text evidence="3">The sequence shown here is derived from an EMBL/GenBank/DDBJ whole genome shotgun (WGS) entry which is preliminary data.</text>
</comment>
<name>A0AAE0Y6S2_9GAST</name>
<keyword evidence="4" id="KW-1185">Reference proteome</keyword>
<evidence type="ECO:0000313" key="4">
    <source>
        <dbReference type="Proteomes" id="UP001283361"/>
    </source>
</evidence>
<dbReference type="Pfam" id="PF05199">
    <property type="entry name" value="GMC_oxred_C"/>
    <property type="match status" value="1"/>
</dbReference>
<comment type="similarity">
    <text evidence="1">Belongs to the GMC oxidoreductase family.</text>
</comment>
<dbReference type="GO" id="GO:0050660">
    <property type="term" value="F:flavin adenine dinucleotide binding"/>
    <property type="evidence" value="ECO:0007669"/>
    <property type="project" value="InterPro"/>
</dbReference>
<organism evidence="3 4">
    <name type="scientific">Elysia crispata</name>
    <name type="common">lettuce slug</name>
    <dbReference type="NCBI Taxonomy" id="231223"/>
    <lineage>
        <taxon>Eukaryota</taxon>
        <taxon>Metazoa</taxon>
        <taxon>Spiralia</taxon>
        <taxon>Lophotrochozoa</taxon>
        <taxon>Mollusca</taxon>
        <taxon>Gastropoda</taxon>
        <taxon>Heterobranchia</taxon>
        <taxon>Euthyneura</taxon>
        <taxon>Panpulmonata</taxon>
        <taxon>Sacoglossa</taxon>
        <taxon>Placobranchoidea</taxon>
        <taxon>Plakobranchidae</taxon>
        <taxon>Elysia</taxon>
    </lineage>
</organism>
<dbReference type="PANTHER" id="PTHR11552:SF147">
    <property type="entry name" value="CHOLINE DEHYDROGENASE, MITOCHONDRIAL"/>
    <property type="match status" value="1"/>
</dbReference>
<dbReference type="SUPFAM" id="SSF54373">
    <property type="entry name" value="FAD-linked reductases, C-terminal domain"/>
    <property type="match status" value="1"/>
</dbReference>
<gene>
    <name evidence="3" type="ORF">RRG08_038964</name>
</gene>
<dbReference type="Gene3D" id="3.50.50.60">
    <property type="entry name" value="FAD/NAD(P)-binding domain"/>
    <property type="match status" value="1"/>
</dbReference>
<dbReference type="EMBL" id="JAWDGP010006834">
    <property type="protein sequence ID" value="KAK3734940.1"/>
    <property type="molecule type" value="Genomic_DNA"/>
</dbReference>
<dbReference type="GO" id="GO:0016614">
    <property type="term" value="F:oxidoreductase activity, acting on CH-OH group of donors"/>
    <property type="evidence" value="ECO:0007669"/>
    <property type="project" value="InterPro"/>
</dbReference>
<dbReference type="PANTHER" id="PTHR11552">
    <property type="entry name" value="GLUCOSE-METHANOL-CHOLINE GMC OXIDOREDUCTASE"/>
    <property type="match status" value="1"/>
</dbReference>
<evidence type="ECO:0000259" key="2">
    <source>
        <dbReference type="Pfam" id="PF05199"/>
    </source>
</evidence>
<dbReference type="Proteomes" id="UP001283361">
    <property type="component" value="Unassembled WGS sequence"/>
</dbReference>
<feature type="domain" description="Glucose-methanol-choline oxidoreductase C-terminal" evidence="2">
    <location>
        <begin position="130"/>
        <end position="272"/>
    </location>
</feature>
<dbReference type="AlphaFoldDB" id="A0AAE0Y6S2"/>
<dbReference type="Gene3D" id="3.30.560.10">
    <property type="entry name" value="Glucose Oxidase, domain 3"/>
    <property type="match status" value="1"/>
</dbReference>
<evidence type="ECO:0000313" key="3">
    <source>
        <dbReference type="EMBL" id="KAK3734940.1"/>
    </source>
</evidence>
<sequence>MLSPNIPVMTDLPEGENLQDHVFIPTAVGISQPISYLFEDFGSIWTMIKYYLFGTGLWNVPNFVEVISFQSITGESKREEWPDLQLHFISTALNSNFMSAFRFKKELIEEMSYRDKYRHGFMCSPSLLRPESRGNITLKSSDPFDHPHITTNYLNRPYDADILVKGIDTCKALVNTKTMQSVGAKFLDNKPLSPCKHHQFDTAAYWTCVLRLGVFIIYHPVGTYKMGPKGDSTAVVDSELRVHGVSGLRVVDASIMPWITSGNTHIPTIMIAQKTADMILGKKSLPPEDVL</sequence>
<dbReference type="SUPFAM" id="SSF51905">
    <property type="entry name" value="FAD/NAD(P)-binding domain"/>
    <property type="match status" value="1"/>
</dbReference>
<protein>
    <recommendedName>
        <fullName evidence="2">Glucose-methanol-choline oxidoreductase C-terminal domain-containing protein</fullName>
    </recommendedName>
</protein>
<dbReference type="InterPro" id="IPR036188">
    <property type="entry name" value="FAD/NAD-bd_sf"/>
</dbReference>
<accession>A0AAE0Y6S2</accession>
<dbReference type="InterPro" id="IPR007867">
    <property type="entry name" value="GMC_OxRtase_C"/>
</dbReference>
<reference evidence="3" key="1">
    <citation type="journal article" date="2023" name="G3 (Bethesda)">
        <title>A reference genome for the long-term kleptoplast-retaining sea slug Elysia crispata morphotype clarki.</title>
        <authorList>
            <person name="Eastman K.E."/>
            <person name="Pendleton A.L."/>
            <person name="Shaikh M.A."/>
            <person name="Suttiyut T."/>
            <person name="Ogas R."/>
            <person name="Tomko P."/>
            <person name="Gavelis G."/>
            <person name="Widhalm J.R."/>
            <person name="Wisecaver J.H."/>
        </authorList>
    </citation>
    <scope>NUCLEOTIDE SEQUENCE</scope>
    <source>
        <strain evidence="3">ECLA1</strain>
    </source>
</reference>
<proteinExistence type="inferred from homology"/>
<dbReference type="InterPro" id="IPR012132">
    <property type="entry name" value="GMC_OxRdtase"/>
</dbReference>
<evidence type="ECO:0000256" key="1">
    <source>
        <dbReference type="ARBA" id="ARBA00010790"/>
    </source>
</evidence>